<dbReference type="InterPro" id="IPR001683">
    <property type="entry name" value="PX_dom"/>
</dbReference>
<dbReference type="PROSITE" id="PS50195">
    <property type="entry name" value="PX"/>
    <property type="match status" value="1"/>
</dbReference>
<feature type="compositionally biased region" description="Basic and acidic residues" evidence="11">
    <location>
        <begin position="331"/>
        <end position="349"/>
    </location>
</feature>
<keyword evidence="13" id="KW-1185">Reference proteome</keyword>
<evidence type="ECO:0000256" key="1">
    <source>
        <dbReference type="ARBA" id="ARBA00004177"/>
    </source>
</evidence>
<evidence type="ECO:0000256" key="8">
    <source>
        <dbReference type="ARBA" id="ARBA00023121"/>
    </source>
</evidence>
<feature type="compositionally biased region" description="Basic and acidic residues" evidence="11">
    <location>
        <begin position="361"/>
        <end position="378"/>
    </location>
</feature>
<comment type="subcellular location">
    <subcellularLocation>
        <location evidence="2">Cytoplasm</location>
    </subcellularLocation>
    <subcellularLocation>
        <location evidence="10">Endomembrane system</location>
        <topology evidence="10">Peripheral membrane protein</topology>
        <orientation evidence="10">Cytoplasmic side</orientation>
    </subcellularLocation>
    <subcellularLocation>
        <location evidence="1">Endosome</location>
    </subcellularLocation>
</comment>
<dbReference type="GO" id="GO:0005768">
    <property type="term" value="C:endosome"/>
    <property type="evidence" value="ECO:0007669"/>
    <property type="project" value="UniProtKB-SubCell"/>
</dbReference>
<evidence type="ECO:0000256" key="11">
    <source>
        <dbReference type="SAM" id="MobiDB-lite"/>
    </source>
</evidence>
<evidence type="ECO:0000313" key="14">
    <source>
        <dbReference type="RefSeq" id="XP_028287762.1"/>
    </source>
</evidence>
<keyword evidence="4" id="KW-0813">Transport</keyword>
<dbReference type="InterPro" id="IPR043544">
    <property type="entry name" value="SNX10/11"/>
</dbReference>
<keyword evidence="7" id="KW-0653">Protein transport</keyword>
<dbReference type="Gene3D" id="3.30.1520.10">
    <property type="entry name" value="Phox-like domain"/>
    <property type="match status" value="1"/>
</dbReference>
<accession>A0A6P7KHN0</accession>
<evidence type="ECO:0000256" key="5">
    <source>
        <dbReference type="ARBA" id="ARBA00022490"/>
    </source>
</evidence>
<evidence type="ECO:0000256" key="6">
    <source>
        <dbReference type="ARBA" id="ARBA00022753"/>
    </source>
</evidence>
<dbReference type="OrthoDB" id="5227681at2759"/>
<proteinExistence type="inferred from homology"/>
<dbReference type="GO" id="GO:0006886">
    <property type="term" value="P:intracellular protein transport"/>
    <property type="evidence" value="ECO:0007669"/>
    <property type="project" value="InterPro"/>
</dbReference>
<dbReference type="AlphaFoldDB" id="A0A6P7KHN0"/>
<feature type="domain" description="PX" evidence="12">
    <location>
        <begin position="10"/>
        <end position="126"/>
    </location>
</feature>
<gene>
    <name evidence="14" type="primary">snx11</name>
</gene>
<dbReference type="CDD" id="cd06898">
    <property type="entry name" value="PX_SNX10"/>
    <property type="match status" value="1"/>
</dbReference>
<dbReference type="Pfam" id="PF00787">
    <property type="entry name" value="PX"/>
    <property type="match status" value="1"/>
</dbReference>
<evidence type="ECO:0000256" key="10">
    <source>
        <dbReference type="ARBA" id="ARBA00029433"/>
    </source>
</evidence>
<comment type="similarity">
    <text evidence="3">Belongs to the sorting nexin family.</text>
</comment>
<dbReference type="GO" id="GO:0016050">
    <property type="term" value="P:vesicle organization"/>
    <property type="evidence" value="ECO:0007669"/>
    <property type="project" value="TreeGrafter"/>
</dbReference>
<dbReference type="RefSeq" id="XP_028287762.1">
    <property type="nucleotide sequence ID" value="XM_028431961.1"/>
</dbReference>
<protein>
    <submittedName>
        <fullName evidence="14">Sorting nexin-11</fullName>
    </submittedName>
</protein>
<feature type="region of interest" description="Disordered" evidence="11">
    <location>
        <begin position="323"/>
        <end position="396"/>
    </location>
</feature>
<keyword evidence="8" id="KW-0446">Lipid-binding</keyword>
<evidence type="ECO:0000256" key="9">
    <source>
        <dbReference type="ARBA" id="ARBA00023136"/>
    </source>
</evidence>
<evidence type="ECO:0000259" key="12">
    <source>
        <dbReference type="PROSITE" id="PS50195"/>
    </source>
</evidence>
<keyword evidence="9" id="KW-0472">Membrane</keyword>
<sequence length="567" mass="63220">MISNQEEDEFVAVRVQDPRIQNEGSWNSYVDYKIFLHTNSKAFTAKTSCVRRRYSEFVWLRKKLQKNAGLVPVPDLPGKSFFSFSNEDFLERRRKGLQAFLDKVVHTTVCLSDSQLHLFLQTQLPIGHIQDCVQGHTPYTVTDAILTYASSNQGFVQAQEDDSIKDPSLTVSYESMESPVPRQPCIQTNEAFSPELFSCGDSEPLEVLLELRDQDKPSIRICQKSNHLEAVVEDSGPTDVSFYLGGSLEDTENINPAEQTQQRSCQMQIPVEVHLPMETGSEYNMQEEQIDMDTQEKPDAHHRENGEDEKCMNPVTILDKNNSEGQVTETGCHEVPEDGCSEKEDRISDVNDSLAADVSSDSEKSDESGVKEEAHLQTENHNVNGVLEEEGGEDDTYQVTEVKQEVYLIGTNNESDVDSSHSLPSSNQSIVKVSDEESMCEQMEHMIQAVNGYTDTPPEDNTHWSGIEVSSSNMQDLQINGCAVEKGEDTSALDDEHLQYTTDISVLNKSGDVNSTVADGELTENSDFSILNTSCVPEMANGEYTEEQDALSSLPVKDSEDTQDLVC</sequence>
<dbReference type="PANTHER" id="PTHR46209:SF1">
    <property type="entry name" value="SORTING NEXIN-11"/>
    <property type="match status" value="1"/>
</dbReference>
<dbReference type="InParanoid" id="A0A6P7KHN0"/>
<dbReference type="SUPFAM" id="SSF64268">
    <property type="entry name" value="PX domain"/>
    <property type="match status" value="1"/>
</dbReference>
<dbReference type="PANTHER" id="PTHR46209">
    <property type="entry name" value="PX DOMAIN-CONTAINING PROTEIN"/>
    <property type="match status" value="1"/>
</dbReference>
<evidence type="ECO:0000313" key="13">
    <source>
        <dbReference type="Proteomes" id="UP000515145"/>
    </source>
</evidence>
<dbReference type="InterPro" id="IPR036871">
    <property type="entry name" value="PX_dom_sf"/>
</dbReference>
<evidence type="ECO:0000256" key="7">
    <source>
        <dbReference type="ARBA" id="ARBA00022927"/>
    </source>
</evidence>
<dbReference type="CTD" id="29916"/>
<keyword evidence="6" id="KW-0967">Endosome</keyword>
<dbReference type="GO" id="GO:1901981">
    <property type="term" value="F:phosphatidylinositol phosphate binding"/>
    <property type="evidence" value="ECO:0007669"/>
    <property type="project" value="TreeGrafter"/>
</dbReference>
<evidence type="ECO:0000256" key="3">
    <source>
        <dbReference type="ARBA" id="ARBA00010883"/>
    </source>
</evidence>
<dbReference type="SMART" id="SM00312">
    <property type="entry name" value="PX"/>
    <property type="match status" value="1"/>
</dbReference>
<evidence type="ECO:0000256" key="4">
    <source>
        <dbReference type="ARBA" id="ARBA00022448"/>
    </source>
</evidence>
<organism evidence="13 14">
    <name type="scientific">Parambassis ranga</name>
    <name type="common">Indian glassy fish</name>
    <dbReference type="NCBI Taxonomy" id="210632"/>
    <lineage>
        <taxon>Eukaryota</taxon>
        <taxon>Metazoa</taxon>
        <taxon>Chordata</taxon>
        <taxon>Craniata</taxon>
        <taxon>Vertebrata</taxon>
        <taxon>Euteleostomi</taxon>
        <taxon>Actinopterygii</taxon>
        <taxon>Neopterygii</taxon>
        <taxon>Teleostei</taxon>
        <taxon>Neoteleostei</taxon>
        <taxon>Acanthomorphata</taxon>
        <taxon>Ovalentaria</taxon>
        <taxon>Ambassidae</taxon>
        <taxon>Parambassis</taxon>
    </lineage>
</organism>
<feature type="compositionally biased region" description="Acidic residues" evidence="11">
    <location>
        <begin position="387"/>
        <end position="396"/>
    </location>
</feature>
<keyword evidence="5" id="KW-0963">Cytoplasm</keyword>
<evidence type="ECO:0000256" key="2">
    <source>
        <dbReference type="ARBA" id="ARBA00004496"/>
    </source>
</evidence>
<feature type="region of interest" description="Disordered" evidence="11">
    <location>
        <begin position="542"/>
        <end position="567"/>
    </location>
</feature>
<dbReference type="Proteomes" id="UP000515145">
    <property type="component" value="Chromosome 19"/>
</dbReference>
<dbReference type="GeneID" id="114452582"/>
<reference evidence="14" key="1">
    <citation type="submission" date="2025-08" db="UniProtKB">
        <authorList>
            <consortium name="RefSeq"/>
        </authorList>
    </citation>
    <scope>IDENTIFICATION</scope>
</reference>
<name>A0A6P7KHN0_9TELE</name>